<dbReference type="EMBL" id="JAIWYP010000034">
    <property type="protein sequence ID" value="KAH3691526.1"/>
    <property type="molecule type" value="Genomic_DNA"/>
</dbReference>
<name>A0A9D3Y4A7_DREPO</name>
<reference evidence="1" key="2">
    <citation type="submission" date="2020-11" db="EMBL/GenBank/DDBJ databases">
        <authorList>
            <person name="McCartney M.A."/>
            <person name="Auch B."/>
            <person name="Kono T."/>
            <person name="Mallez S."/>
            <person name="Becker A."/>
            <person name="Gohl D.M."/>
            <person name="Silverstein K.A.T."/>
            <person name="Koren S."/>
            <person name="Bechman K.B."/>
            <person name="Herman A."/>
            <person name="Abrahante J.E."/>
            <person name="Garbe J."/>
        </authorList>
    </citation>
    <scope>NUCLEOTIDE SEQUENCE</scope>
    <source>
        <strain evidence="1">Duluth1</strain>
        <tissue evidence="1">Whole animal</tissue>
    </source>
</reference>
<dbReference type="Proteomes" id="UP000828390">
    <property type="component" value="Unassembled WGS sequence"/>
</dbReference>
<gene>
    <name evidence="1" type="ORF">DPMN_190769</name>
</gene>
<organism evidence="1 2">
    <name type="scientific">Dreissena polymorpha</name>
    <name type="common">Zebra mussel</name>
    <name type="synonym">Mytilus polymorpha</name>
    <dbReference type="NCBI Taxonomy" id="45954"/>
    <lineage>
        <taxon>Eukaryota</taxon>
        <taxon>Metazoa</taxon>
        <taxon>Spiralia</taxon>
        <taxon>Lophotrochozoa</taxon>
        <taxon>Mollusca</taxon>
        <taxon>Bivalvia</taxon>
        <taxon>Autobranchia</taxon>
        <taxon>Heteroconchia</taxon>
        <taxon>Euheterodonta</taxon>
        <taxon>Imparidentia</taxon>
        <taxon>Neoheterodontei</taxon>
        <taxon>Myida</taxon>
        <taxon>Dreissenoidea</taxon>
        <taxon>Dreissenidae</taxon>
        <taxon>Dreissena</taxon>
    </lineage>
</organism>
<evidence type="ECO:0000313" key="2">
    <source>
        <dbReference type="Proteomes" id="UP000828390"/>
    </source>
</evidence>
<keyword evidence="2" id="KW-1185">Reference proteome</keyword>
<proteinExistence type="predicted"/>
<sequence>MKQEQVVLRRYIQDLMTSMTTTNRQHSEVVSSNQRLTFVQERLDNMDSQVKEVATAEVGRRTHLLRRRQQPRYD</sequence>
<comment type="caution">
    <text evidence="1">The sequence shown here is derived from an EMBL/GenBank/DDBJ whole genome shotgun (WGS) entry which is preliminary data.</text>
</comment>
<dbReference type="AlphaFoldDB" id="A0A9D3Y4A7"/>
<protein>
    <submittedName>
        <fullName evidence="1">Uncharacterized protein</fullName>
    </submittedName>
</protein>
<accession>A0A9D3Y4A7</accession>
<evidence type="ECO:0000313" key="1">
    <source>
        <dbReference type="EMBL" id="KAH3691526.1"/>
    </source>
</evidence>
<reference evidence="1" key="1">
    <citation type="journal article" date="2019" name="bioRxiv">
        <title>The Genome of the Zebra Mussel, Dreissena polymorpha: A Resource for Invasive Species Research.</title>
        <authorList>
            <person name="McCartney M.A."/>
            <person name="Auch B."/>
            <person name="Kono T."/>
            <person name="Mallez S."/>
            <person name="Zhang Y."/>
            <person name="Obille A."/>
            <person name="Becker A."/>
            <person name="Abrahante J.E."/>
            <person name="Garbe J."/>
            <person name="Badalamenti J.P."/>
            <person name="Herman A."/>
            <person name="Mangelson H."/>
            <person name="Liachko I."/>
            <person name="Sullivan S."/>
            <person name="Sone E.D."/>
            <person name="Koren S."/>
            <person name="Silverstein K.A.T."/>
            <person name="Beckman K.B."/>
            <person name="Gohl D.M."/>
        </authorList>
    </citation>
    <scope>NUCLEOTIDE SEQUENCE</scope>
    <source>
        <strain evidence="1">Duluth1</strain>
        <tissue evidence="1">Whole animal</tissue>
    </source>
</reference>